<feature type="compositionally biased region" description="Basic and acidic residues" evidence="1">
    <location>
        <begin position="753"/>
        <end position="776"/>
    </location>
</feature>
<sequence length="1150" mass="119316">MNKVIPAICLLFLGYASGITNQKNETAEAAASETVNRREAPPEFITPPHGGGIGNIYLPPSDSFGPPPSDSYGPPPSGPSTGPSGSYGPPPSGPHPGPSVSYGPPPSGPPTGHGPPGTYGPPKPVYGPPPDSIGPPPDLSSPPNDIYGPPPPGDIYGPPPPGDVYGPPPGNSYLPPSRPSGPKPVYGPPPSSKFPSFNIGGLKPPSDSYGPPDFGPPTSIYGPPNLRPPKLKPIYGPPKPNYGPPKPSFGHGPPSGGPPKPIYGPPKNGGGTFLKPPKPAYGPPKPNYGPPKPSFGPPKNTYGPPPKPSYGPPPKPKPVYGPPSGHGLHAPPGVPSPPTPPEISYDGWQPIPGISHPPGDHSGPSDSYGPPTSHGPPSDAYGPPSGGNGLISGPGGGHGSVEGSLTPPSGSYGPPSDSYGPPNSGSDVSSGNYGPPPSLPSSSYGGPPPPPPGNHHDHHSGTYDGPPPPLPQSPPVSIKPVYGVPNSGRDISHGDLAPPKTSYGVPSGSYGAPNDLQAPGDSYGPPLPPSGSYGPPSGHDSNINILNLLTKGEGHGSGSIISDLTPPGSVHSGHGGDLAPPPPSYGAPPSDNYGPPPSGSYGPPPSGSYGPPPSGSYGPPPSENYGPPPSENYGPPPSENYGPPPNENYGPPSNAYGPPQGSFGVQLSSCCGTPPPDIGGHEHKSSLPLAYGVPSGMQIEGPKIQPKVPIKFRDPVPKGLLEAIGESAEYNTNGHGRPFQGGTYIPPSVPEVPQKHPDDIHTNFESSHIDHSEGRKGSSFHGGNPSADLSPPQLQNLDASNNYGPPPQSSQGNHQDFAGPELLHSLGLEGTDISKSISHEYTPNSVDIPINGNQGSYTLNIQSANGESHGNIPHQHVLSNGLLQDILAAIEHQPASIQQVQPSYGVVDAHPSGSEQHEVNTGPSGPDLQRIKHESKDETLVAQESVNHESRAQVVPPPSDSGRHGKQDSNSQREAANSHLVRKEQELVQHLLDSGFTSSGIALYFNPDLRKNNTNSGNNTSSNNLEADPSQRLVTLQPMNSTESKSVDTHNKQQFYENLQPHKTNDIITAESSTRERSEVQQTSKLAESKHPETLKKQKSHTSQSSKMAEPKRVERTRTTNTNFDKLPEGSFVNFNSPSNQYSYDIINKR</sequence>
<reference evidence="3" key="1">
    <citation type="submission" date="2022-01" db="EMBL/GenBank/DDBJ databases">
        <authorList>
            <person name="King R."/>
        </authorList>
    </citation>
    <scope>NUCLEOTIDE SEQUENCE</scope>
</reference>
<feature type="compositionally biased region" description="Basic and acidic residues" evidence="1">
    <location>
        <begin position="1087"/>
        <end position="1096"/>
    </location>
</feature>
<dbReference type="AlphaFoldDB" id="A0A9P0E449"/>
<feature type="compositionally biased region" description="Basic and acidic residues" evidence="1">
    <location>
        <begin position="929"/>
        <end position="939"/>
    </location>
</feature>
<feature type="region of interest" description="Disordered" evidence="1">
    <location>
        <begin position="1071"/>
        <end position="1150"/>
    </location>
</feature>
<keyword evidence="4" id="KW-1185">Reference proteome</keyword>
<feature type="compositionally biased region" description="Pro residues" evidence="1">
    <location>
        <begin position="303"/>
        <end position="321"/>
    </location>
</feature>
<feature type="compositionally biased region" description="Pro residues" evidence="1">
    <location>
        <begin position="332"/>
        <end position="341"/>
    </location>
</feature>
<feature type="compositionally biased region" description="Polar residues" evidence="1">
    <location>
        <begin position="792"/>
        <end position="814"/>
    </location>
</feature>
<evidence type="ECO:0000256" key="2">
    <source>
        <dbReference type="SAM" id="SignalP"/>
    </source>
</evidence>
<feature type="compositionally biased region" description="Pro residues" evidence="1">
    <location>
        <begin position="276"/>
        <end position="296"/>
    </location>
</feature>
<feature type="compositionally biased region" description="Polar residues" evidence="1">
    <location>
        <begin position="1133"/>
        <end position="1143"/>
    </location>
</feature>
<feature type="compositionally biased region" description="Pro residues" evidence="1">
    <location>
        <begin position="465"/>
        <end position="474"/>
    </location>
</feature>
<name>A0A9P0E449_NEZVI</name>
<dbReference type="OrthoDB" id="8197069at2759"/>
<feature type="region of interest" description="Disordered" evidence="1">
    <location>
        <begin position="1012"/>
        <end position="1032"/>
    </location>
</feature>
<feature type="chain" id="PRO_5040140404" evidence="2">
    <location>
        <begin position="19"/>
        <end position="1150"/>
    </location>
</feature>
<feature type="compositionally biased region" description="Pro residues" evidence="1">
    <location>
        <begin position="235"/>
        <end position="247"/>
    </location>
</feature>
<feature type="region of interest" description="Disordered" evidence="1">
    <location>
        <begin position="30"/>
        <end position="689"/>
    </location>
</feature>
<keyword evidence="2" id="KW-0732">Signal</keyword>
<gene>
    <name evidence="3" type="ORF">NEZAVI_LOCUS1725</name>
</gene>
<feature type="compositionally biased region" description="Gly residues" evidence="1">
    <location>
        <begin position="384"/>
        <end position="400"/>
    </location>
</feature>
<dbReference type="EMBL" id="OV725077">
    <property type="protein sequence ID" value="CAH1390530.1"/>
    <property type="molecule type" value="Genomic_DNA"/>
</dbReference>
<feature type="compositionally biased region" description="Pro residues" evidence="1">
    <location>
        <begin position="594"/>
        <end position="646"/>
    </location>
</feature>
<feature type="compositionally biased region" description="Low complexity" evidence="1">
    <location>
        <begin position="401"/>
        <end position="433"/>
    </location>
</feature>
<feature type="compositionally biased region" description="Low complexity" evidence="1">
    <location>
        <begin position="1012"/>
        <end position="1024"/>
    </location>
</feature>
<feature type="compositionally biased region" description="Pro residues" evidence="1">
    <location>
        <begin position="255"/>
        <end position="264"/>
    </location>
</feature>
<feature type="compositionally biased region" description="Basic and acidic residues" evidence="1">
    <location>
        <begin position="1109"/>
        <end position="1118"/>
    </location>
</feature>
<feature type="signal peptide" evidence="2">
    <location>
        <begin position="1"/>
        <end position="18"/>
    </location>
</feature>
<feature type="compositionally biased region" description="Pro residues" evidence="1">
    <location>
        <begin position="88"/>
        <end position="140"/>
    </location>
</feature>
<feature type="region of interest" description="Disordered" evidence="1">
    <location>
        <begin position="901"/>
        <end position="980"/>
    </location>
</feature>
<feature type="compositionally biased region" description="Low complexity" evidence="1">
    <location>
        <begin position="519"/>
        <end position="541"/>
    </location>
</feature>
<organism evidence="3 4">
    <name type="scientific">Nezara viridula</name>
    <name type="common">Southern green stink bug</name>
    <name type="synonym">Cimex viridulus</name>
    <dbReference type="NCBI Taxonomy" id="85310"/>
    <lineage>
        <taxon>Eukaryota</taxon>
        <taxon>Metazoa</taxon>
        <taxon>Ecdysozoa</taxon>
        <taxon>Arthropoda</taxon>
        <taxon>Hexapoda</taxon>
        <taxon>Insecta</taxon>
        <taxon>Pterygota</taxon>
        <taxon>Neoptera</taxon>
        <taxon>Paraneoptera</taxon>
        <taxon>Hemiptera</taxon>
        <taxon>Heteroptera</taxon>
        <taxon>Panheteroptera</taxon>
        <taxon>Pentatomomorpha</taxon>
        <taxon>Pentatomoidea</taxon>
        <taxon>Pentatomidae</taxon>
        <taxon>Pentatominae</taxon>
        <taxon>Nezara</taxon>
    </lineage>
</organism>
<feature type="compositionally biased region" description="Pro residues" evidence="1">
    <location>
        <begin position="65"/>
        <end position="78"/>
    </location>
</feature>
<feature type="compositionally biased region" description="Pro residues" evidence="1">
    <location>
        <begin position="148"/>
        <end position="192"/>
    </location>
</feature>
<accession>A0A9P0E449</accession>
<evidence type="ECO:0000256" key="1">
    <source>
        <dbReference type="SAM" id="MobiDB-lite"/>
    </source>
</evidence>
<proteinExistence type="predicted"/>
<feature type="region of interest" description="Disordered" evidence="1">
    <location>
        <begin position="729"/>
        <end position="819"/>
    </location>
</feature>
<dbReference type="Proteomes" id="UP001152798">
    <property type="component" value="Chromosome 1"/>
</dbReference>
<protein>
    <submittedName>
        <fullName evidence="3">Uncharacterized protein</fullName>
    </submittedName>
</protein>
<evidence type="ECO:0000313" key="3">
    <source>
        <dbReference type="EMBL" id="CAH1390530.1"/>
    </source>
</evidence>
<evidence type="ECO:0000313" key="4">
    <source>
        <dbReference type="Proteomes" id="UP001152798"/>
    </source>
</evidence>